<dbReference type="EMBL" id="AP028921">
    <property type="protein sequence ID" value="BET01830.1"/>
    <property type="molecule type" value="Genomic_DNA"/>
</dbReference>
<dbReference type="Gene3D" id="3.40.720.10">
    <property type="entry name" value="Alkaline Phosphatase, subunit A"/>
    <property type="match status" value="1"/>
</dbReference>
<dbReference type="InterPro" id="IPR035874">
    <property type="entry name" value="IDS"/>
</dbReference>
<evidence type="ECO:0000256" key="3">
    <source>
        <dbReference type="ARBA" id="ARBA00022723"/>
    </source>
</evidence>
<dbReference type="PANTHER" id="PTHR45953:SF1">
    <property type="entry name" value="IDURONATE 2-SULFATASE"/>
    <property type="match status" value="1"/>
</dbReference>
<evidence type="ECO:0000256" key="5">
    <source>
        <dbReference type="ARBA" id="ARBA00022801"/>
    </source>
</evidence>
<keyword evidence="6" id="KW-0106">Calcium</keyword>
<protein>
    <submittedName>
        <fullName evidence="9">Iduronate 2-sulfatase</fullName>
    </submittedName>
</protein>
<comment type="cofactor">
    <cofactor evidence="1">
        <name>Ca(2+)</name>
        <dbReference type="ChEBI" id="CHEBI:29108"/>
    </cofactor>
</comment>
<organism evidence="9 10">
    <name type="scientific">Nesidiocoris tenuis</name>
    <dbReference type="NCBI Taxonomy" id="355587"/>
    <lineage>
        <taxon>Eukaryota</taxon>
        <taxon>Metazoa</taxon>
        <taxon>Ecdysozoa</taxon>
        <taxon>Arthropoda</taxon>
        <taxon>Hexapoda</taxon>
        <taxon>Insecta</taxon>
        <taxon>Pterygota</taxon>
        <taxon>Neoptera</taxon>
        <taxon>Paraneoptera</taxon>
        <taxon>Hemiptera</taxon>
        <taxon>Heteroptera</taxon>
        <taxon>Panheteroptera</taxon>
        <taxon>Cimicomorpha</taxon>
        <taxon>Miridae</taxon>
        <taxon>Dicyphina</taxon>
        <taxon>Nesidiocoris</taxon>
    </lineage>
</organism>
<dbReference type="InterPro" id="IPR000917">
    <property type="entry name" value="Sulfatase_N"/>
</dbReference>
<evidence type="ECO:0000313" key="10">
    <source>
        <dbReference type="Proteomes" id="UP001307889"/>
    </source>
</evidence>
<keyword evidence="4 7" id="KW-0732">Signal</keyword>
<evidence type="ECO:0000313" key="9">
    <source>
        <dbReference type="EMBL" id="BET01830.1"/>
    </source>
</evidence>
<dbReference type="CDD" id="cd16030">
    <property type="entry name" value="iduronate-2-sulfatase"/>
    <property type="match status" value="1"/>
</dbReference>
<feature type="signal peptide" evidence="7">
    <location>
        <begin position="1"/>
        <end position="18"/>
    </location>
</feature>
<reference evidence="9 10" key="1">
    <citation type="submission" date="2023-09" db="EMBL/GenBank/DDBJ databases">
        <title>Nesidiocoris tenuis whole genome shotgun sequence.</title>
        <authorList>
            <person name="Shibata T."/>
            <person name="Shimoda M."/>
            <person name="Kobayashi T."/>
            <person name="Uehara T."/>
        </authorList>
    </citation>
    <scope>NUCLEOTIDE SEQUENCE [LARGE SCALE GENOMIC DNA]</scope>
    <source>
        <strain evidence="9 10">Japan</strain>
    </source>
</reference>
<keyword evidence="5" id="KW-0378">Hydrolase</keyword>
<gene>
    <name evidence="9" type="ORF">NTJ_14647</name>
</gene>
<proteinExistence type="inferred from homology"/>
<feature type="domain" description="Sulfatase N-terminal" evidence="8">
    <location>
        <begin position="22"/>
        <end position="381"/>
    </location>
</feature>
<evidence type="ECO:0000256" key="4">
    <source>
        <dbReference type="ARBA" id="ARBA00022729"/>
    </source>
</evidence>
<evidence type="ECO:0000259" key="8">
    <source>
        <dbReference type="Pfam" id="PF00884"/>
    </source>
</evidence>
<keyword evidence="3" id="KW-0479">Metal-binding</keyword>
<evidence type="ECO:0000256" key="6">
    <source>
        <dbReference type="ARBA" id="ARBA00022837"/>
    </source>
</evidence>
<keyword evidence="10" id="KW-1185">Reference proteome</keyword>
<dbReference type="Pfam" id="PF00884">
    <property type="entry name" value="Sulfatase"/>
    <property type="match status" value="1"/>
</dbReference>
<feature type="chain" id="PRO_5045745300" evidence="7">
    <location>
        <begin position="19"/>
        <end position="506"/>
    </location>
</feature>
<evidence type="ECO:0000256" key="1">
    <source>
        <dbReference type="ARBA" id="ARBA00001913"/>
    </source>
</evidence>
<evidence type="ECO:0000256" key="7">
    <source>
        <dbReference type="SAM" id="SignalP"/>
    </source>
</evidence>
<dbReference type="Proteomes" id="UP001307889">
    <property type="component" value="Chromosome 13"/>
</dbReference>
<dbReference type="SUPFAM" id="SSF53649">
    <property type="entry name" value="Alkaline phosphatase-like"/>
    <property type="match status" value="1"/>
</dbReference>
<dbReference type="InterPro" id="IPR017850">
    <property type="entry name" value="Alkaline_phosphatase_core_sf"/>
</dbReference>
<accession>A0ABN7BBS7</accession>
<comment type="similarity">
    <text evidence="2">Belongs to the sulfatase family.</text>
</comment>
<evidence type="ECO:0000256" key="2">
    <source>
        <dbReference type="ARBA" id="ARBA00008779"/>
    </source>
</evidence>
<dbReference type="PROSITE" id="PS00149">
    <property type="entry name" value="SULFATASE_2"/>
    <property type="match status" value="1"/>
</dbReference>
<sequence length="506" mass="58595">MRLSLITIATILFNFSSAKDLKNVLFVIFDDLRPALKCYGDDNAVTPNIDRIARDGIIFKHVYAQQSLCAPSRNSLLTSRRPDTLHLYDFYSYWRTFAGNFTTLPQYFKENGYHTKSIGKIFHPGISSNFSDDQPYSWSEPPFHPSTLTYKNAEVCFSDDEPFVPHKNVVCPVRLSSQPGGTLPDMETTQEAVKFLRRSSTGAKPFFLAVGYHKPHLPLKYPKHFDDYHDLHRVVLPDHRSRPPQMPDIAWNPWTDLRERYDVQKLNLTFPYEQMPDSSAKLIRRSYYAAVTYVDSLLGQIIDQLMESSLYEETVIVLLGDHGWALGENGEWSKYNNYESTTRVPLVIRAPSKSSNMLHFEINEDIVELLDVFPTLAHLAGLPDVPPCEDKNKDMLCTEGKNLFQKNQRKSAYSQYPRPCEHPVSDSDKPKLKDIRYMGYTIRNSRYRYTEYVRFQNFSPNWSEVAAAELFDHWINADEYSNIVDLPAYKNVRARLSRELREQGKH</sequence>
<dbReference type="InterPro" id="IPR024607">
    <property type="entry name" value="Sulfatase_CS"/>
</dbReference>
<dbReference type="PANTHER" id="PTHR45953">
    <property type="entry name" value="IDURONATE 2-SULFATASE"/>
    <property type="match status" value="1"/>
</dbReference>
<name>A0ABN7BBS7_9HEMI</name>